<sequence>MTLGAPLGLLALLAVPALIAAYFLRRRQPPRTVSALFLWRTPDQRAEAGPRLNRFSRERSLALELLAVLFATLFLADVRCGQSAPKQHVVVVLDGSVSMNAKVGGSSAAERAKTEVARIARSENAGVLTVIETGVKPSLIAGPQQETDRALATLETWNPSQPSHDFAPALTLARELSGSAEHRIFFITDGPVPESLSLLPVVEGRSVGRSASNFGFLSAQRRDEGGFAQVTVRVGNFDDKERTVTVVFTPTDDAVQQKAVTIPASGTAVLRVGFKTTGPIVARLPDDALEDDGALTLLPAPLAEFTVSVASDLDAGARGALTRFFSIAPSVKLTTPALLTIGGPDSAARLRLGAKGTLKSFVGPFFAQKNHPLLDDVQLGGVVWTAGENPAGHVLMSAGDVVLMSEEDDGTVHLNLDLARSNVQRTVAWPVLLSNVVRQARLSSPGFPRKQLMLGEDTPLVATAGSKWELRAPDGSTRPVMGSGVLTLPPLPAAGEWKLEKDGEAFDALVVMPLDPRESDVRTRGAWEVAAQKPQAFASFATTSPRPWWPLVVVLLLVVLDFWLTAAPRKKEVPS</sequence>
<dbReference type="AlphaFoldDB" id="A0A2W5SXT7"/>
<dbReference type="InterPro" id="IPR024163">
    <property type="entry name" value="Aerotolerance_reg_N"/>
</dbReference>
<evidence type="ECO:0000259" key="2">
    <source>
        <dbReference type="Pfam" id="PF07584"/>
    </source>
</evidence>
<keyword evidence="1" id="KW-1133">Transmembrane helix</keyword>
<evidence type="ECO:0000313" key="5">
    <source>
        <dbReference type="Proteomes" id="UP000249061"/>
    </source>
</evidence>
<gene>
    <name evidence="4" type="ORF">DI536_34325</name>
</gene>
<dbReference type="Pfam" id="PF13519">
    <property type="entry name" value="VWA_2"/>
    <property type="match status" value="1"/>
</dbReference>
<evidence type="ECO:0000259" key="3">
    <source>
        <dbReference type="Pfam" id="PF13519"/>
    </source>
</evidence>
<organism evidence="4 5">
    <name type="scientific">Archangium gephyra</name>
    <dbReference type="NCBI Taxonomy" id="48"/>
    <lineage>
        <taxon>Bacteria</taxon>
        <taxon>Pseudomonadati</taxon>
        <taxon>Myxococcota</taxon>
        <taxon>Myxococcia</taxon>
        <taxon>Myxococcales</taxon>
        <taxon>Cystobacterineae</taxon>
        <taxon>Archangiaceae</taxon>
        <taxon>Archangium</taxon>
    </lineage>
</organism>
<reference evidence="4 5" key="1">
    <citation type="submission" date="2017-08" db="EMBL/GenBank/DDBJ databases">
        <title>Infants hospitalized years apart are colonized by the same room-sourced microbial strains.</title>
        <authorList>
            <person name="Brooks B."/>
            <person name="Olm M.R."/>
            <person name="Firek B.A."/>
            <person name="Baker R."/>
            <person name="Thomas B.C."/>
            <person name="Morowitz M.J."/>
            <person name="Banfield J.F."/>
        </authorList>
    </citation>
    <scope>NUCLEOTIDE SEQUENCE [LARGE SCALE GENOMIC DNA]</scope>
    <source>
        <strain evidence="4">S2_003_000_R2_14</strain>
    </source>
</reference>
<name>A0A2W5SXT7_9BACT</name>
<comment type="caution">
    <text evidence="4">The sequence shown here is derived from an EMBL/GenBank/DDBJ whole genome shotgun (WGS) entry which is preliminary data.</text>
</comment>
<keyword evidence="1" id="KW-0812">Transmembrane</keyword>
<feature type="transmembrane region" description="Helical" evidence="1">
    <location>
        <begin position="6"/>
        <end position="24"/>
    </location>
</feature>
<dbReference type="InterPro" id="IPR002035">
    <property type="entry name" value="VWF_A"/>
</dbReference>
<feature type="domain" description="VWFA" evidence="3">
    <location>
        <begin position="89"/>
        <end position="190"/>
    </location>
</feature>
<dbReference type="Gene3D" id="3.40.50.410">
    <property type="entry name" value="von Willebrand factor, type A domain"/>
    <property type="match status" value="1"/>
</dbReference>
<dbReference type="Pfam" id="PF07584">
    <property type="entry name" value="BatA"/>
    <property type="match status" value="1"/>
</dbReference>
<dbReference type="InterPro" id="IPR036465">
    <property type="entry name" value="vWFA_dom_sf"/>
</dbReference>
<dbReference type="EMBL" id="QFQP01000058">
    <property type="protein sequence ID" value="PZR04436.1"/>
    <property type="molecule type" value="Genomic_DNA"/>
</dbReference>
<dbReference type="Proteomes" id="UP000249061">
    <property type="component" value="Unassembled WGS sequence"/>
</dbReference>
<accession>A0A2W5SXT7</accession>
<feature type="transmembrane region" description="Helical" evidence="1">
    <location>
        <begin position="61"/>
        <end position="78"/>
    </location>
</feature>
<dbReference type="PANTHER" id="PTHR37464">
    <property type="entry name" value="BLL2463 PROTEIN"/>
    <property type="match status" value="1"/>
</dbReference>
<feature type="domain" description="Aerotolerance regulator N-terminal" evidence="2">
    <location>
        <begin position="1"/>
        <end position="76"/>
    </location>
</feature>
<keyword evidence="1" id="KW-0472">Membrane</keyword>
<proteinExistence type="predicted"/>
<evidence type="ECO:0008006" key="6">
    <source>
        <dbReference type="Google" id="ProtNLM"/>
    </source>
</evidence>
<feature type="transmembrane region" description="Helical" evidence="1">
    <location>
        <begin position="548"/>
        <end position="566"/>
    </location>
</feature>
<dbReference type="SUPFAM" id="SSF53300">
    <property type="entry name" value="vWA-like"/>
    <property type="match status" value="1"/>
</dbReference>
<protein>
    <recommendedName>
        <fullName evidence="6">Aerotolerance regulator N-terminal domain-containing protein</fullName>
    </recommendedName>
</protein>
<evidence type="ECO:0000313" key="4">
    <source>
        <dbReference type="EMBL" id="PZR04436.1"/>
    </source>
</evidence>
<dbReference type="PANTHER" id="PTHR37464:SF1">
    <property type="entry name" value="BLL2463 PROTEIN"/>
    <property type="match status" value="1"/>
</dbReference>
<evidence type="ECO:0000256" key="1">
    <source>
        <dbReference type="SAM" id="Phobius"/>
    </source>
</evidence>